<name>A0ABZ2LK75_9BACT</name>
<dbReference type="PROSITE" id="PS00061">
    <property type="entry name" value="ADH_SHORT"/>
    <property type="match status" value="1"/>
</dbReference>
<comment type="similarity">
    <text evidence="1">Belongs to the short-chain dehydrogenases/reductases (SDR) family.</text>
</comment>
<keyword evidence="3" id="KW-1185">Reference proteome</keyword>
<dbReference type="InterPro" id="IPR020904">
    <property type="entry name" value="Sc_DH/Rdtase_CS"/>
</dbReference>
<organism evidence="2 3">
    <name type="scientific">Pendulispora albinea</name>
    <dbReference type="NCBI Taxonomy" id="2741071"/>
    <lineage>
        <taxon>Bacteria</taxon>
        <taxon>Pseudomonadati</taxon>
        <taxon>Myxococcota</taxon>
        <taxon>Myxococcia</taxon>
        <taxon>Myxococcales</taxon>
        <taxon>Sorangiineae</taxon>
        <taxon>Pendulisporaceae</taxon>
        <taxon>Pendulispora</taxon>
    </lineage>
</organism>
<dbReference type="InterPro" id="IPR036291">
    <property type="entry name" value="NAD(P)-bd_dom_sf"/>
</dbReference>
<protein>
    <submittedName>
        <fullName evidence="2">Glucose 1-dehydrogenase</fullName>
        <ecNumber evidence="2">1.1.1.47</ecNumber>
    </submittedName>
</protein>
<evidence type="ECO:0000256" key="1">
    <source>
        <dbReference type="ARBA" id="ARBA00006484"/>
    </source>
</evidence>
<dbReference type="PANTHER" id="PTHR43943">
    <property type="entry name" value="DEHYDROGENASE/REDUCTASE (SDR FAMILY) MEMBER 4"/>
    <property type="match status" value="1"/>
</dbReference>
<dbReference type="CDD" id="cd05233">
    <property type="entry name" value="SDR_c"/>
    <property type="match status" value="1"/>
</dbReference>
<dbReference type="Pfam" id="PF13561">
    <property type="entry name" value="adh_short_C2"/>
    <property type="match status" value="1"/>
</dbReference>
<dbReference type="PRINTS" id="PR00080">
    <property type="entry name" value="SDRFAMILY"/>
</dbReference>
<gene>
    <name evidence="2" type="ORF">LZC94_25125</name>
</gene>
<dbReference type="PRINTS" id="PR00081">
    <property type="entry name" value="GDHRDH"/>
</dbReference>
<dbReference type="SUPFAM" id="SSF51735">
    <property type="entry name" value="NAD(P)-binding Rossmann-fold domains"/>
    <property type="match status" value="1"/>
</dbReference>
<dbReference type="InterPro" id="IPR002347">
    <property type="entry name" value="SDR_fam"/>
</dbReference>
<evidence type="ECO:0000313" key="2">
    <source>
        <dbReference type="EMBL" id="WXB11147.1"/>
    </source>
</evidence>
<dbReference type="RefSeq" id="WP_394820761.1">
    <property type="nucleotide sequence ID" value="NZ_CP089984.1"/>
</dbReference>
<sequence>MTVSFSLEGKVAIVTGASRGIGEAIARTFAENGAKVVVASRKIDGVRSVAESIGARAHAIAAHTGKEEDCRNLVQKTVEHFGKVDILVNNAATNPYFGPFLQVEEGAWDKTFEVNVKGYFFNAREVARHLIERKAPGSIINITSVAGIMGAPLQGVYGMTKAAVISMTKTLATELATSGVRVNAIAPGFVRTRFASAIVDNPDLSPQVVGRTPMGRVGDPDEIAGGALYLAGDASQYLTGHTLVIDGGMTVS</sequence>
<dbReference type="EC" id="1.1.1.47" evidence="2"/>
<dbReference type="NCBIfam" id="NF005559">
    <property type="entry name" value="PRK07231.1"/>
    <property type="match status" value="1"/>
</dbReference>
<dbReference type="PANTHER" id="PTHR43943:SF2">
    <property type="entry name" value="DEHYDROGENASE_REDUCTASE 4"/>
    <property type="match status" value="1"/>
</dbReference>
<keyword evidence="2" id="KW-0560">Oxidoreductase</keyword>
<dbReference type="GO" id="GO:0047936">
    <property type="term" value="F:glucose 1-dehydrogenase [NAD(P)+] activity"/>
    <property type="evidence" value="ECO:0007669"/>
    <property type="project" value="UniProtKB-EC"/>
</dbReference>
<evidence type="ECO:0000313" key="3">
    <source>
        <dbReference type="Proteomes" id="UP001370348"/>
    </source>
</evidence>
<dbReference type="Gene3D" id="3.40.50.720">
    <property type="entry name" value="NAD(P)-binding Rossmann-like Domain"/>
    <property type="match status" value="1"/>
</dbReference>
<accession>A0ABZ2LK75</accession>
<dbReference type="EMBL" id="CP089984">
    <property type="protein sequence ID" value="WXB11147.1"/>
    <property type="molecule type" value="Genomic_DNA"/>
</dbReference>
<reference evidence="2 3" key="1">
    <citation type="submission" date="2021-12" db="EMBL/GenBank/DDBJ databases">
        <title>Discovery of the Pendulisporaceae a myxobacterial family with distinct sporulation behavior and unique specialized metabolism.</title>
        <authorList>
            <person name="Garcia R."/>
            <person name="Popoff A."/>
            <person name="Bader C.D."/>
            <person name="Loehr J."/>
            <person name="Walesch S."/>
            <person name="Walt C."/>
            <person name="Boldt J."/>
            <person name="Bunk B."/>
            <person name="Haeckl F.J.F.P.J."/>
            <person name="Gunesch A.P."/>
            <person name="Birkelbach J."/>
            <person name="Nuebel U."/>
            <person name="Pietschmann T."/>
            <person name="Bach T."/>
            <person name="Mueller R."/>
        </authorList>
    </citation>
    <scope>NUCLEOTIDE SEQUENCE [LARGE SCALE GENOMIC DNA]</scope>
    <source>
        <strain evidence="2 3">MSr11954</strain>
    </source>
</reference>
<dbReference type="Proteomes" id="UP001370348">
    <property type="component" value="Chromosome"/>
</dbReference>
<proteinExistence type="inferred from homology"/>